<reference evidence="2 3" key="1">
    <citation type="journal article" date="2017" name="Nat. Commun.">
        <title>Genome assembly with in vitro proximity ligation data and whole-genome triplication in lettuce.</title>
        <authorList>
            <person name="Reyes-Chin-Wo S."/>
            <person name="Wang Z."/>
            <person name="Yang X."/>
            <person name="Kozik A."/>
            <person name="Arikit S."/>
            <person name="Song C."/>
            <person name="Xia L."/>
            <person name="Froenicke L."/>
            <person name="Lavelle D.O."/>
            <person name="Truco M.J."/>
            <person name="Xia R."/>
            <person name="Zhu S."/>
            <person name="Xu C."/>
            <person name="Xu H."/>
            <person name="Xu X."/>
            <person name="Cox K."/>
            <person name="Korf I."/>
            <person name="Meyers B.C."/>
            <person name="Michelmore R.W."/>
        </authorList>
    </citation>
    <scope>NUCLEOTIDE SEQUENCE [LARGE SCALE GENOMIC DNA]</scope>
    <source>
        <strain evidence="3">cv. Salinas</strain>
        <tissue evidence="2">Seedlings</tissue>
    </source>
</reference>
<dbReference type="Proteomes" id="UP000235145">
    <property type="component" value="Unassembled WGS sequence"/>
</dbReference>
<dbReference type="AlphaFoldDB" id="A0A9R1UU15"/>
<organism evidence="2 3">
    <name type="scientific">Lactuca sativa</name>
    <name type="common">Garden lettuce</name>
    <dbReference type="NCBI Taxonomy" id="4236"/>
    <lineage>
        <taxon>Eukaryota</taxon>
        <taxon>Viridiplantae</taxon>
        <taxon>Streptophyta</taxon>
        <taxon>Embryophyta</taxon>
        <taxon>Tracheophyta</taxon>
        <taxon>Spermatophyta</taxon>
        <taxon>Magnoliopsida</taxon>
        <taxon>eudicotyledons</taxon>
        <taxon>Gunneridae</taxon>
        <taxon>Pentapetalae</taxon>
        <taxon>asterids</taxon>
        <taxon>campanulids</taxon>
        <taxon>Asterales</taxon>
        <taxon>Asteraceae</taxon>
        <taxon>Cichorioideae</taxon>
        <taxon>Cichorieae</taxon>
        <taxon>Lactucinae</taxon>
        <taxon>Lactuca</taxon>
    </lineage>
</organism>
<evidence type="ECO:0000313" key="3">
    <source>
        <dbReference type="Proteomes" id="UP000235145"/>
    </source>
</evidence>
<name>A0A9R1UU15_LACSA</name>
<comment type="caution">
    <text evidence="2">The sequence shown here is derived from an EMBL/GenBank/DDBJ whole genome shotgun (WGS) entry which is preliminary data.</text>
</comment>
<evidence type="ECO:0000313" key="2">
    <source>
        <dbReference type="EMBL" id="KAJ0193820.1"/>
    </source>
</evidence>
<dbReference type="Pfam" id="PF02721">
    <property type="entry name" value="DUF223"/>
    <property type="match status" value="1"/>
</dbReference>
<dbReference type="SUPFAM" id="SSF50249">
    <property type="entry name" value="Nucleic acid-binding proteins"/>
    <property type="match status" value="1"/>
</dbReference>
<dbReference type="EMBL" id="NBSK02000008">
    <property type="protein sequence ID" value="KAJ0193820.1"/>
    <property type="molecule type" value="Genomic_DNA"/>
</dbReference>
<gene>
    <name evidence="2" type="ORF">LSAT_V11C800411200</name>
</gene>
<feature type="domain" description="Replication protein A 70 kDa DNA-binding subunit B/D first OB fold" evidence="1">
    <location>
        <begin position="5"/>
        <end position="76"/>
    </location>
</feature>
<evidence type="ECO:0000259" key="1">
    <source>
        <dbReference type="Pfam" id="PF02721"/>
    </source>
</evidence>
<protein>
    <recommendedName>
        <fullName evidence="1">Replication protein A 70 kDa DNA-binding subunit B/D first OB fold domain-containing protein</fullName>
    </recommendedName>
</protein>
<dbReference type="InterPro" id="IPR003871">
    <property type="entry name" value="RFA1B/D_OB_1st"/>
</dbReference>
<keyword evidence="3" id="KW-1185">Reference proteome</keyword>
<accession>A0A9R1UU15</accession>
<dbReference type="Gene3D" id="2.40.50.140">
    <property type="entry name" value="Nucleic acid-binding proteins"/>
    <property type="match status" value="1"/>
</dbReference>
<dbReference type="InterPro" id="IPR012340">
    <property type="entry name" value="NA-bd_OB-fold"/>
</dbReference>
<proteinExistence type="predicted"/>
<sequence>MLELFSNELILIDEHGTKIQANVLRKYIHRFKNILKDGMTFYIKHPSFASQKMGGFRLTHQEHKLSFLHDTVVTECHDFSEHTFGFDFVDYQSIISLVHLENTTIDVIGLIVAFGEMVRDNDDMKKHYEITNLLLLLTVYKEVCINL</sequence>